<dbReference type="EMBL" id="CP084166">
    <property type="protein sequence ID" value="UJG41296.1"/>
    <property type="molecule type" value="Genomic_DNA"/>
</dbReference>
<dbReference type="InterPro" id="IPR029030">
    <property type="entry name" value="Caspase-like_dom_sf"/>
</dbReference>
<dbReference type="Gene3D" id="2.60.40.1120">
    <property type="entry name" value="Carboxypeptidase-like, regulatory domain"/>
    <property type="match status" value="1"/>
</dbReference>
<dbReference type="InterPro" id="IPR008969">
    <property type="entry name" value="CarboxyPept-like_regulatory"/>
</dbReference>
<accession>A0A9Y1BLK0</accession>
<organism evidence="2">
    <name type="scientific">Candidatus Heimdallarchaeum aukensis</name>
    <dbReference type="NCBI Taxonomy" id="2876573"/>
    <lineage>
        <taxon>Archaea</taxon>
        <taxon>Promethearchaeati</taxon>
        <taxon>Candidatus Heimdallarchaeota</taxon>
        <taxon>Candidatus Heimdallarchaeia (ex Rinke et al. 2021) (nom. nud.)</taxon>
        <taxon>Candidatus Heimdallarchaeales</taxon>
        <taxon>Candidatus Heimdallarchaeaceae</taxon>
        <taxon>Candidatus Heimdallarchaeum</taxon>
    </lineage>
</organism>
<dbReference type="SUPFAM" id="SSF52129">
    <property type="entry name" value="Caspase-like"/>
    <property type="match status" value="1"/>
</dbReference>
<dbReference type="Gene3D" id="3.40.50.1460">
    <property type="match status" value="1"/>
</dbReference>
<sequence length="352" mass="39954">MSNNKHTTIALIIVILSLALVFIKPTGAGWVEWEGKVYNEWNNGVSGAIVKLKQNNVVVKTTTTDSNGEYSLIYYTSSYATYKITVTKEDYNSQTKTVPKTSLGEPWVVDFNIRYVMKYAVIVGIEDYAYLNDLQYTENDADAWYDFLCDTSLDFDEVDLYKGSNAYESAIKNALENMVNIADKGDIIAFIFSGHGYKKSSTEHALSMWDADGNGNTGYLYDSELATILTSSEAERIFLFFDCCYSYGMQEELAEIGSKDHILLTSSCDKNEISYYDKANEKSCWTQSFLVESWINNNEPEDPVIDVFNDAIIYFRAHITNGDDYYSTDQNPQLWNPYGNNFRLTKYGISPP</sequence>
<evidence type="ECO:0000259" key="1">
    <source>
        <dbReference type="Pfam" id="PF00656"/>
    </source>
</evidence>
<protein>
    <submittedName>
        <fullName evidence="2">Caspase family protein</fullName>
    </submittedName>
</protein>
<evidence type="ECO:0000313" key="2">
    <source>
        <dbReference type="EMBL" id="UJG41296.1"/>
    </source>
</evidence>
<dbReference type="GO" id="GO:0006508">
    <property type="term" value="P:proteolysis"/>
    <property type="evidence" value="ECO:0007669"/>
    <property type="project" value="InterPro"/>
</dbReference>
<feature type="domain" description="Peptidase C14 caspase" evidence="1">
    <location>
        <begin position="118"/>
        <end position="297"/>
    </location>
</feature>
<dbReference type="AlphaFoldDB" id="A0A9Y1BLK0"/>
<gene>
    <name evidence="2" type="ORF">K9W45_02260</name>
</gene>
<name>A0A9Y1BLK0_9ARCH</name>
<dbReference type="Pfam" id="PF00656">
    <property type="entry name" value="Peptidase_C14"/>
    <property type="match status" value="1"/>
</dbReference>
<proteinExistence type="predicted"/>
<reference evidence="2" key="1">
    <citation type="journal article" date="2022" name="Nat. Microbiol.">
        <title>Unique mobile elements and scalable gene flow at the prokaryote-eukaryote boundary revealed by circularized Asgard archaea genomes.</title>
        <authorList>
            <person name="Wu F."/>
            <person name="Speth D.R."/>
            <person name="Philosof A."/>
            <person name="Cremiere A."/>
            <person name="Narayanan A."/>
            <person name="Barco R.A."/>
            <person name="Connon S.A."/>
            <person name="Amend J.P."/>
            <person name="Antoshechkin I.A."/>
            <person name="Orphan V.J."/>
        </authorList>
    </citation>
    <scope>NUCLEOTIDE SEQUENCE</scope>
    <source>
        <strain evidence="2">PM71</strain>
    </source>
</reference>
<dbReference type="Proteomes" id="UP001201020">
    <property type="component" value="Chromosome"/>
</dbReference>
<dbReference type="InterPro" id="IPR011600">
    <property type="entry name" value="Pept_C14_caspase"/>
</dbReference>
<dbReference type="Pfam" id="PF13620">
    <property type="entry name" value="CarboxypepD_reg"/>
    <property type="match status" value="1"/>
</dbReference>
<dbReference type="GO" id="GO:0004197">
    <property type="term" value="F:cysteine-type endopeptidase activity"/>
    <property type="evidence" value="ECO:0007669"/>
    <property type="project" value="InterPro"/>
</dbReference>
<dbReference type="SUPFAM" id="SSF49464">
    <property type="entry name" value="Carboxypeptidase regulatory domain-like"/>
    <property type="match status" value="1"/>
</dbReference>